<reference evidence="2" key="1">
    <citation type="journal article" date="2011" name="Nature">
        <title>Genome sequence and analysis of the tuber crop potato.</title>
        <authorList>
            <consortium name="The Potato Genome Sequencing Consortium"/>
        </authorList>
    </citation>
    <scope>NUCLEOTIDE SEQUENCE [LARGE SCALE GENOMIC DNA]</scope>
    <source>
        <strain evidence="2">cv. DM1-3 516 R44</strain>
    </source>
</reference>
<evidence type="ECO:0000313" key="2">
    <source>
        <dbReference type="Proteomes" id="UP000011115"/>
    </source>
</evidence>
<evidence type="ECO:0000313" key="1">
    <source>
        <dbReference type="EnsemblPlants" id="PGSC0003DMT400086285"/>
    </source>
</evidence>
<dbReference type="EnsemblPlants" id="PGSC0003DMT400086285">
    <property type="protein sequence ID" value="PGSC0003DMT400086285"/>
    <property type="gene ID" value="PGSC0003DMG400035856"/>
</dbReference>
<protein>
    <recommendedName>
        <fullName evidence="3">Integrase core domain containing protein</fullName>
    </recommendedName>
</protein>
<dbReference type="AlphaFoldDB" id="M1DBE8"/>
<name>M1DBE8_SOLTU</name>
<dbReference type="PaxDb" id="4113-PGSC0003DMT400086285"/>
<dbReference type="InParanoid" id="M1DBE8"/>
<dbReference type="Proteomes" id="UP000011115">
    <property type="component" value="Unassembled WGS sequence"/>
</dbReference>
<sequence>MLAALINQLDDLAKTMMEIEVQCKRKDRYISPHERRRPKDDDEEASMLGSNCEQVDFHPIDVMMFRDRILTFKQLEGRSGKIVVEKCRLVSKSSSRRTTEVKPNCLMAETNQEIETDFMLAALINQLDDLVKMMMEIEVQCKRKDRYISPHERRRPKDDEGKRVEGMLLIILQKVNDHDRLLEEMKENIKVLSQMIGSHSRSIQLIENLMGHVWPHLHPKNKRGRLVILWPTPKMRLANKSSSRRTTEEVGDPDPDCCWTQESFTLESVKLGEAREFLANHPPGR</sequence>
<dbReference type="HOGENOM" id="CLU_029307_3_2_1"/>
<keyword evidence="2" id="KW-1185">Reference proteome</keyword>
<accession>M1DBE8</accession>
<proteinExistence type="predicted"/>
<dbReference type="Gramene" id="PGSC0003DMT400086285">
    <property type="protein sequence ID" value="PGSC0003DMT400086285"/>
    <property type="gene ID" value="PGSC0003DMG400035856"/>
</dbReference>
<reference evidence="1" key="2">
    <citation type="submission" date="2015-06" db="UniProtKB">
        <authorList>
            <consortium name="EnsemblPlants"/>
        </authorList>
    </citation>
    <scope>IDENTIFICATION</scope>
    <source>
        <strain evidence="1">DM1-3 516 R44</strain>
    </source>
</reference>
<evidence type="ECO:0008006" key="3">
    <source>
        <dbReference type="Google" id="ProtNLM"/>
    </source>
</evidence>
<organism evidence="1 2">
    <name type="scientific">Solanum tuberosum</name>
    <name type="common">Potato</name>
    <dbReference type="NCBI Taxonomy" id="4113"/>
    <lineage>
        <taxon>Eukaryota</taxon>
        <taxon>Viridiplantae</taxon>
        <taxon>Streptophyta</taxon>
        <taxon>Embryophyta</taxon>
        <taxon>Tracheophyta</taxon>
        <taxon>Spermatophyta</taxon>
        <taxon>Magnoliopsida</taxon>
        <taxon>eudicotyledons</taxon>
        <taxon>Gunneridae</taxon>
        <taxon>Pentapetalae</taxon>
        <taxon>asterids</taxon>
        <taxon>lamiids</taxon>
        <taxon>Solanales</taxon>
        <taxon>Solanaceae</taxon>
        <taxon>Solanoideae</taxon>
        <taxon>Solaneae</taxon>
        <taxon>Solanum</taxon>
    </lineage>
</organism>